<protein>
    <recommendedName>
        <fullName evidence="1">Mos1 transposase HTH domain-containing protein</fullName>
    </recommendedName>
</protein>
<organism evidence="2 3">
    <name type="scientific">Muntiacus muntjak</name>
    <name type="common">Barking deer</name>
    <name type="synonym">Indian muntjac</name>
    <dbReference type="NCBI Taxonomy" id="9888"/>
    <lineage>
        <taxon>Eukaryota</taxon>
        <taxon>Metazoa</taxon>
        <taxon>Chordata</taxon>
        <taxon>Craniata</taxon>
        <taxon>Vertebrata</taxon>
        <taxon>Euteleostomi</taxon>
        <taxon>Mammalia</taxon>
        <taxon>Eutheria</taxon>
        <taxon>Laurasiatheria</taxon>
        <taxon>Artiodactyla</taxon>
        <taxon>Ruminantia</taxon>
        <taxon>Pecora</taxon>
        <taxon>Cervidae</taxon>
        <taxon>Muntiacinae</taxon>
        <taxon>Muntiacus</taxon>
    </lineage>
</organism>
<dbReference type="GO" id="GO:0046975">
    <property type="term" value="F:histone H3K36 methyltransferase activity"/>
    <property type="evidence" value="ECO:0007669"/>
    <property type="project" value="TreeGrafter"/>
</dbReference>
<dbReference type="PANTHER" id="PTHR46060">
    <property type="entry name" value="MARINER MOS1 TRANSPOSASE-LIKE PROTEIN"/>
    <property type="match status" value="1"/>
</dbReference>
<accession>A0A5N3V6F2</accession>
<dbReference type="GO" id="GO:0015074">
    <property type="term" value="P:DNA integration"/>
    <property type="evidence" value="ECO:0007669"/>
    <property type="project" value="TreeGrafter"/>
</dbReference>
<dbReference type="GO" id="GO:0035861">
    <property type="term" value="C:site of double-strand break"/>
    <property type="evidence" value="ECO:0007669"/>
    <property type="project" value="TreeGrafter"/>
</dbReference>
<dbReference type="GO" id="GO:0005634">
    <property type="term" value="C:nucleus"/>
    <property type="evidence" value="ECO:0007669"/>
    <property type="project" value="TreeGrafter"/>
</dbReference>
<evidence type="ECO:0000313" key="2">
    <source>
        <dbReference type="EMBL" id="KAB0344776.1"/>
    </source>
</evidence>
<proteinExistence type="predicted"/>
<dbReference type="GO" id="GO:0044547">
    <property type="term" value="F:DNA topoisomerase binding"/>
    <property type="evidence" value="ECO:0007669"/>
    <property type="project" value="TreeGrafter"/>
</dbReference>
<comment type="caution">
    <text evidence="2">The sequence shown here is derived from an EMBL/GenBank/DDBJ whole genome shotgun (WGS) entry which is preliminary data.</text>
</comment>
<dbReference type="GO" id="GO:0044774">
    <property type="term" value="P:mitotic DNA integrity checkpoint signaling"/>
    <property type="evidence" value="ECO:0007669"/>
    <property type="project" value="TreeGrafter"/>
</dbReference>
<dbReference type="GO" id="GO:0006303">
    <property type="term" value="P:double-strand break repair via nonhomologous end joining"/>
    <property type="evidence" value="ECO:0007669"/>
    <property type="project" value="TreeGrafter"/>
</dbReference>
<dbReference type="PANTHER" id="PTHR46060:SF2">
    <property type="entry name" value="HISTONE-LYSINE N-METHYLTRANSFERASE SETMAR"/>
    <property type="match status" value="1"/>
</dbReference>
<dbReference type="Pfam" id="PF17906">
    <property type="entry name" value="HTH_48"/>
    <property type="match status" value="1"/>
</dbReference>
<dbReference type="GO" id="GO:0003690">
    <property type="term" value="F:double-stranded DNA binding"/>
    <property type="evidence" value="ECO:0007669"/>
    <property type="project" value="TreeGrafter"/>
</dbReference>
<dbReference type="AlphaFoldDB" id="A0A5N3V6F2"/>
<dbReference type="GO" id="GO:0000729">
    <property type="term" value="P:DNA double-strand break processing"/>
    <property type="evidence" value="ECO:0007669"/>
    <property type="project" value="TreeGrafter"/>
</dbReference>
<evidence type="ECO:0000259" key="1">
    <source>
        <dbReference type="Pfam" id="PF17906"/>
    </source>
</evidence>
<dbReference type="GO" id="GO:0000793">
    <property type="term" value="C:condensed chromosome"/>
    <property type="evidence" value="ECO:0007669"/>
    <property type="project" value="TreeGrafter"/>
</dbReference>
<sequence length="138" mass="16480">MELMLDKKQIQTIFLFKFKMDRKAAETPCNINNALGPGTANEHTVEWWFKKFCKGDECLEDEERKVTEELSVNHPVVVQHLKQIGKMKKLNKWVPCELTKNKNCHFEVLSSLILCNNKSFLYWTMMCNKRWILFDKHW</sequence>
<dbReference type="InterPro" id="IPR052709">
    <property type="entry name" value="Transposase-MT_Hybrid"/>
</dbReference>
<dbReference type="Gene3D" id="1.10.10.1450">
    <property type="match status" value="1"/>
</dbReference>
<dbReference type="GO" id="GO:0003697">
    <property type="term" value="F:single-stranded DNA binding"/>
    <property type="evidence" value="ECO:0007669"/>
    <property type="project" value="TreeGrafter"/>
</dbReference>
<gene>
    <name evidence="2" type="ORF">FD754_021702</name>
</gene>
<keyword evidence="3" id="KW-1185">Reference proteome</keyword>
<dbReference type="InterPro" id="IPR041426">
    <property type="entry name" value="Mos1_HTH"/>
</dbReference>
<dbReference type="GO" id="GO:0000014">
    <property type="term" value="F:single-stranded DNA endodeoxyribonuclease activity"/>
    <property type="evidence" value="ECO:0007669"/>
    <property type="project" value="TreeGrafter"/>
</dbReference>
<feature type="domain" description="Mos1 transposase HTH" evidence="1">
    <location>
        <begin position="7"/>
        <end position="56"/>
    </location>
</feature>
<reference evidence="2 3" key="1">
    <citation type="submission" date="2019-06" db="EMBL/GenBank/DDBJ databases">
        <title>Discovery of a novel chromosome fission-fusion reversal in muntjac.</title>
        <authorList>
            <person name="Mudd A.B."/>
            <person name="Bredeson J.V."/>
            <person name="Baum R."/>
            <person name="Hockemeyer D."/>
            <person name="Rokhsar D.S."/>
        </authorList>
    </citation>
    <scope>NUCLEOTIDE SEQUENCE [LARGE SCALE GENOMIC DNA]</scope>
    <source>
        <strain evidence="2">UTSW_UCB_Mm</strain>
        <tissue evidence="2">Fibroblast cell line</tissue>
    </source>
</reference>
<name>A0A5N3V6F2_MUNMU</name>
<evidence type="ECO:0000313" key="3">
    <source>
        <dbReference type="Proteomes" id="UP000326458"/>
    </source>
</evidence>
<dbReference type="EMBL" id="VCEA01000003">
    <property type="protein sequence ID" value="KAB0344776.1"/>
    <property type="molecule type" value="Genomic_DNA"/>
</dbReference>
<dbReference type="GO" id="GO:0042800">
    <property type="term" value="F:histone H3K4 methyltransferase activity"/>
    <property type="evidence" value="ECO:0007669"/>
    <property type="project" value="TreeGrafter"/>
</dbReference>
<dbReference type="Proteomes" id="UP000326458">
    <property type="component" value="Unassembled WGS sequence"/>
</dbReference>
<dbReference type="GO" id="GO:0031297">
    <property type="term" value="P:replication fork processing"/>
    <property type="evidence" value="ECO:0007669"/>
    <property type="project" value="TreeGrafter"/>
</dbReference>